<dbReference type="Proteomes" id="UP000028828">
    <property type="component" value="Unassembled WGS sequence"/>
</dbReference>
<comment type="caution">
    <text evidence="1">The sequence shown here is derived from an EMBL/GenBank/DDBJ whole genome shotgun (WGS) entry which is preliminary data.</text>
</comment>
<dbReference type="VEuPathDB" id="ToxoDB:TGP89_279315"/>
<organism evidence="1 2">
    <name type="scientific">Toxoplasma gondii p89</name>
    <dbReference type="NCBI Taxonomy" id="943119"/>
    <lineage>
        <taxon>Eukaryota</taxon>
        <taxon>Sar</taxon>
        <taxon>Alveolata</taxon>
        <taxon>Apicomplexa</taxon>
        <taxon>Conoidasida</taxon>
        <taxon>Coccidia</taxon>
        <taxon>Eucoccidiorida</taxon>
        <taxon>Eimeriorina</taxon>
        <taxon>Sarcocystidae</taxon>
        <taxon>Toxoplasma</taxon>
    </lineage>
</organism>
<protein>
    <submittedName>
        <fullName evidence="1">Uncharacterized protein</fullName>
    </submittedName>
</protein>
<reference evidence="1 2" key="1">
    <citation type="submission" date="2014-03" db="EMBL/GenBank/DDBJ databases">
        <authorList>
            <person name="Sibley D."/>
            <person name="Venepally P."/>
            <person name="Karamycheva S."/>
            <person name="Hadjithomas M."/>
            <person name="Khan A."/>
            <person name="Brunk B."/>
            <person name="Roos D."/>
            <person name="Caler E."/>
            <person name="Lorenzi H."/>
        </authorList>
    </citation>
    <scope>NUCLEOTIDE SEQUENCE [LARGE SCALE GENOMIC DNA]</scope>
    <source>
        <strain evidence="2">p89</strain>
    </source>
</reference>
<evidence type="ECO:0000313" key="1">
    <source>
        <dbReference type="EMBL" id="KFG29516.1"/>
    </source>
</evidence>
<gene>
    <name evidence="1" type="ORF">TGP89_279315</name>
</gene>
<dbReference type="AlphaFoldDB" id="A0A086JBJ8"/>
<sequence>MRSAKMSRVAFATGGSFEIVHIRFLSPHFDFVGALLCCIWFNPRRPIVFVSARRRLRRDAKSRSCLEPSLDMGGSKRATLASQLASTSVEPRPCVVSNEESRSLQFRATGFGRVNVREPRLFSGLLSPFSARRLRTKKVESSRFVSEKVPRGCGNTPASRREEDRSRHRVFFVLAVTLSI</sequence>
<dbReference type="OrthoDB" id="10546110at2759"/>
<proteinExistence type="predicted"/>
<name>A0A086JBJ8_TOXGO</name>
<dbReference type="EMBL" id="AEYI02002153">
    <property type="protein sequence ID" value="KFG29516.1"/>
    <property type="molecule type" value="Genomic_DNA"/>
</dbReference>
<accession>A0A086JBJ8</accession>
<evidence type="ECO:0000313" key="2">
    <source>
        <dbReference type="Proteomes" id="UP000028828"/>
    </source>
</evidence>